<organism evidence="1">
    <name type="scientific">bioreactor metagenome</name>
    <dbReference type="NCBI Taxonomy" id="1076179"/>
    <lineage>
        <taxon>unclassified sequences</taxon>
        <taxon>metagenomes</taxon>
        <taxon>ecological metagenomes</taxon>
    </lineage>
</organism>
<proteinExistence type="predicted"/>
<sequence length="67" mass="7617">MNLTVDSDKEQKIDKKNLSYVVDDTSICKVSDEFEKCRITGIGIGTTTIHVYYGNKLIKNIEISFEN</sequence>
<dbReference type="EMBL" id="VSSQ01087777">
    <property type="protein sequence ID" value="MPN34630.1"/>
    <property type="molecule type" value="Genomic_DNA"/>
</dbReference>
<evidence type="ECO:0000313" key="1">
    <source>
        <dbReference type="EMBL" id="MPN34630.1"/>
    </source>
</evidence>
<comment type="caution">
    <text evidence="1">The sequence shown here is derived from an EMBL/GenBank/DDBJ whole genome shotgun (WGS) entry which is preliminary data.</text>
</comment>
<evidence type="ECO:0008006" key="2">
    <source>
        <dbReference type="Google" id="ProtNLM"/>
    </source>
</evidence>
<accession>A0A645H7H1</accession>
<dbReference type="Gene3D" id="2.60.40.1080">
    <property type="match status" value="1"/>
</dbReference>
<name>A0A645H7H1_9ZZZZ</name>
<gene>
    <name evidence="1" type="ORF">SDC9_182124</name>
</gene>
<reference evidence="1" key="1">
    <citation type="submission" date="2019-08" db="EMBL/GenBank/DDBJ databases">
        <authorList>
            <person name="Kucharzyk K."/>
            <person name="Murdoch R.W."/>
            <person name="Higgins S."/>
            <person name="Loffler F."/>
        </authorList>
    </citation>
    <scope>NUCLEOTIDE SEQUENCE</scope>
</reference>
<dbReference type="AlphaFoldDB" id="A0A645H7H1"/>
<protein>
    <recommendedName>
        <fullName evidence="2">BIG2 domain-containing protein</fullName>
    </recommendedName>
</protein>